<dbReference type="PANTHER" id="PTHR24221">
    <property type="entry name" value="ATP-BINDING CASSETTE SUB-FAMILY B"/>
    <property type="match status" value="1"/>
</dbReference>
<evidence type="ECO:0000256" key="6">
    <source>
        <dbReference type="ARBA" id="ARBA00023136"/>
    </source>
</evidence>
<dbReference type="InterPro" id="IPR036640">
    <property type="entry name" value="ABC1_TM_sf"/>
</dbReference>
<reference evidence="10 11" key="1">
    <citation type="submission" date="2016-11" db="EMBL/GenBank/DDBJ databases">
        <authorList>
            <person name="Jaros S."/>
            <person name="Januszkiewicz K."/>
            <person name="Wedrychowicz H."/>
        </authorList>
    </citation>
    <scope>NUCLEOTIDE SEQUENCE [LARGE SCALE GENOMIC DNA]</scope>
    <source>
        <strain evidence="10 11">DSM 17918</strain>
    </source>
</reference>
<dbReference type="Pfam" id="PF00005">
    <property type="entry name" value="ABC_tran"/>
    <property type="match status" value="1"/>
</dbReference>
<dbReference type="CDD" id="cd03228">
    <property type="entry name" value="ABCC_MRP_Like"/>
    <property type="match status" value="1"/>
</dbReference>
<dbReference type="PROSITE" id="PS50929">
    <property type="entry name" value="ABC_TM1F"/>
    <property type="match status" value="1"/>
</dbReference>
<keyword evidence="2 7" id="KW-0812">Transmembrane</keyword>
<dbReference type="EMBL" id="FQVH01000059">
    <property type="protein sequence ID" value="SHF88662.1"/>
    <property type="molecule type" value="Genomic_DNA"/>
</dbReference>
<keyword evidence="11" id="KW-1185">Reference proteome</keyword>
<sequence>MLKQTFKVLNRLYHDYYNSPKLRLVLFLYGLLYIFVYWTGMFLYSFFSKMLIDDLQKGNINRFHILCVIWIVFIIAIIFAIYIFPIYTVKGTYKVFYEFIKEILTKLIKTPYNVYVNKFTKADVIERLKTDLAQVANSGFGFISYISGIFVFLLITIWGFSVSVYAMSFLILCSLVEIRVENIFNKRIEKEMANLRTCDAEASQNLYDLITNTEVLVVSKVYLDFFNLYKQRRYRLWNANKTIDMLNLKNSLFISLMNTFVDCGMLVLLYLMGMKNFVSIFLASIFLFSVWKESYRSLSLLMSSVAQNKPVIDRVDELTQYARNSDKNYQVAFIDEPGTKNIIEINNLCFEADGRKILEDVNICIKEGEKVAIIGKNGSGKTTLLRIMMGLNSYTDGRVSLKGIDPMEIPLEERVKLISYIPAMPQLFGLSIRQNLELGSSNGINEKRLKELLEVLYLKEWIDSLVSDIDTDLNVAGQNVSGGQAQRISIARALIEERDLVFADEPASMLDDKMSQEVFDFILEKSKTFIYVTHKIEQVKKADKVILVNEGNAKFVDKLEDVEEFLEFSKQ</sequence>
<dbReference type="STRING" id="1121256.SAMN02746089_02717"/>
<dbReference type="GO" id="GO:0140359">
    <property type="term" value="F:ABC-type transporter activity"/>
    <property type="evidence" value="ECO:0007669"/>
    <property type="project" value="InterPro"/>
</dbReference>
<keyword evidence="6 7" id="KW-0472">Membrane</keyword>
<feature type="domain" description="ABC transporter" evidence="8">
    <location>
        <begin position="343"/>
        <end position="566"/>
    </location>
</feature>
<feature type="transmembrane region" description="Helical" evidence="7">
    <location>
        <begin position="21"/>
        <end position="43"/>
    </location>
</feature>
<dbReference type="SUPFAM" id="SSF52540">
    <property type="entry name" value="P-loop containing nucleoside triphosphate hydrolases"/>
    <property type="match status" value="1"/>
</dbReference>
<proteinExistence type="predicted"/>
<dbReference type="PANTHER" id="PTHR24221:SF654">
    <property type="entry name" value="ATP-BINDING CASSETTE SUB-FAMILY B MEMBER 6"/>
    <property type="match status" value="1"/>
</dbReference>
<feature type="transmembrane region" description="Helical" evidence="7">
    <location>
        <begin position="135"/>
        <end position="158"/>
    </location>
</feature>
<feature type="transmembrane region" description="Helical" evidence="7">
    <location>
        <begin position="277"/>
        <end position="295"/>
    </location>
</feature>
<evidence type="ECO:0000259" key="8">
    <source>
        <dbReference type="PROSITE" id="PS50893"/>
    </source>
</evidence>
<dbReference type="SUPFAM" id="SSF90123">
    <property type="entry name" value="ABC transporter transmembrane region"/>
    <property type="match status" value="1"/>
</dbReference>
<dbReference type="InterPro" id="IPR003593">
    <property type="entry name" value="AAA+_ATPase"/>
</dbReference>
<evidence type="ECO:0000256" key="2">
    <source>
        <dbReference type="ARBA" id="ARBA00022692"/>
    </source>
</evidence>
<feature type="domain" description="ABC transmembrane type-1" evidence="9">
    <location>
        <begin position="41"/>
        <end position="291"/>
    </location>
</feature>
<evidence type="ECO:0000259" key="9">
    <source>
        <dbReference type="PROSITE" id="PS50929"/>
    </source>
</evidence>
<dbReference type="PROSITE" id="PS00211">
    <property type="entry name" value="ABC_TRANSPORTER_1"/>
    <property type="match status" value="1"/>
</dbReference>
<evidence type="ECO:0000256" key="5">
    <source>
        <dbReference type="ARBA" id="ARBA00022989"/>
    </source>
</evidence>
<evidence type="ECO:0000256" key="7">
    <source>
        <dbReference type="SAM" id="Phobius"/>
    </source>
</evidence>
<dbReference type="InterPro" id="IPR039421">
    <property type="entry name" value="Type_1_exporter"/>
</dbReference>
<gene>
    <name evidence="10" type="ORF">SAMN02746089_02717</name>
</gene>
<dbReference type="SMART" id="SM00382">
    <property type="entry name" value="AAA"/>
    <property type="match status" value="1"/>
</dbReference>
<evidence type="ECO:0000256" key="1">
    <source>
        <dbReference type="ARBA" id="ARBA00004651"/>
    </source>
</evidence>
<dbReference type="InterPro" id="IPR003439">
    <property type="entry name" value="ABC_transporter-like_ATP-bd"/>
</dbReference>
<evidence type="ECO:0000313" key="11">
    <source>
        <dbReference type="Proteomes" id="UP000184088"/>
    </source>
</evidence>
<dbReference type="GO" id="GO:0005524">
    <property type="term" value="F:ATP binding"/>
    <property type="evidence" value="ECO:0007669"/>
    <property type="project" value="UniProtKB-KW"/>
</dbReference>
<dbReference type="Gene3D" id="3.40.50.300">
    <property type="entry name" value="P-loop containing nucleotide triphosphate hydrolases"/>
    <property type="match status" value="1"/>
</dbReference>
<dbReference type="PROSITE" id="PS50893">
    <property type="entry name" value="ABC_TRANSPORTER_2"/>
    <property type="match status" value="1"/>
</dbReference>
<dbReference type="GO" id="GO:0034040">
    <property type="term" value="F:ATPase-coupled lipid transmembrane transporter activity"/>
    <property type="evidence" value="ECO:0007669"/>
    <property type="project" value="TreeGrafter"/>
</dbReference>
<evidence type="ECO:0000256" key="4">
    <source>
        <dbReference type="ARBA" id="ARBA00022840"/>
    </source>
</evidence>
<comment type="subcellular location">
    <subcellularLocation>
        <location evidence="1">Cell membrane</location>
        <topology evidence="1">Multi-pass membrane protein</topology>
    </subcellularLocation>
</comment>
<dbReference type="Proteomes" id="UP000184088">
    <property type="component" value="Unassembled WGS sequence"/>
</dbReference>
<feature type="transmembrane region" description="Helical" evidence="7">
    <location>
        <begin position="63"/>
        <end position="84"/>
    </location>
</feature>
<evidence type="ECO:0000256" key="3">
    <source>
        <dbReference type="ARBA" id="ARBA00022741"/>
    </source>
</evidence>
<keyword evidence="4" id="KW-0067">ATP-binding</keyword>
<accession>A0A1M5FC34</accession>
<dbReference type="InterPro" id="IPR011527">
    <property type="entry name" value="ABC1_TM_dom"/>
</dbReference>
<evidence type="ECO:0000313" key="10">
    <source>
        <dbReference type="EMBL" id="SHF88662.1"/>
    </source>
</evidence>
<keyword evidence="5 7" id="KW-1133">Transmembrane helix</keyword>
<dbReference type="GO" id="GO:0016887">
    <property type="term" value="F:ATP hydrolysis activity"/>
    <property type="evidence" value="ECO:0007669"/>
    <property type="project" value="InterPro"/>
</dbReference>
<dbReference type="Gene3D" id="1.20.1560.10">
    <property type="entry name" value="ABC transporter type 1, transmembrane domain"/>
    <property type="match status" value="1"/>
</dbReference>
<dbReference type="InterPro" id="IPR017871">
    <property type="entry name" value="ABC_transporter-like_CS"/>
</dbReference>
<keyword evidence="3" id="KW-0547">Nucleotide-binding</keyword>
<protein>
    <submittedName>
        <fullName evidence="10">ABC-type bacteriocin/lantibiotic exporter, contains an N-terminal double-glycine peptidase domain</fullName>
    </submittedName>
</protein>
<dbReference type="AlphaFoldDB" id="A0A1M5FC34"/>
<dbReference type="InterPro" id="IPR027417">
    <property type="entry name" value="P-loop_NTPase"/>
</dbReference>
<name>A0A1M5FC34_9THEO</name>
<dbReference type="GO" id="GO:0005886">
    <property type="term" value="C:plasma membrane"/>
    <property type="evidence" value="ECO:0007669"/>
    <property type="project" value="UniProtKB-SubCell"/>
</dbReference>
<organism evidence="10 11">
    <name type="scientific">Caldanaerobius fijiensis DSM 17918</name>
    <dbReference type="NCBI Taxonomy" id="1121256"/>
    <lineage>
        <taxon>Bacteria</taxon>
        <taxon>Bacillati</taxon>
        <taxon>Bacillota</taxon>
        <taxon>Clostridia</taxon>
        <taxon>Thermoanaerobacterales</taxon>
        <taxon>Thermoanaerobacteraceae</taxon>
        <taxon>Caldanaerobius</taxon>
    </lineage>
</organism>